<keyword evidence="3" id="KW-1185">Reference proteome</keyword>
<comment type="caution">
    <text evidence="2">The sequence shown here is derived from an EMBL/GenBank/DDBJ whole genome shotgun (WGS) entry which is preliminary data.</text>
</comment>
<evidence type="ECO:0008006" key="4">
    <source>
        <dbReference type="Google" id="ProtNLM"/>
    </source>
</evidence>
<keyword evidence="1" id="KW-1133">Transmembrane helix</keyword>
<accession>A0ABU8I2W9</accession>
<sequence>MYGEEVMENNYQLSRIHNYVMGLMSKEEMYEMEREALEDPFLQDAIDGYRKQQGVDAQRLSLLQQRLAKKLEAKAADKKRRFYSWHRLTIGLAAGVLFMAACSLVLFRYLNRVGSNTTETEVILMEEELRVSTNVGDGIGGKDVDGRAVDRKGVDAVPEQGWGEFNEELNSELRGVEEKGSLRLRFEVEGGRAVKVEVLSSDNKSLDKVVIGFLDKVSWKGKNGEVSIEVR</sequence>
<dbReference type="EMBL" id="JAYLLN010000005">
    <property type="protein sequence ID" value="MEI5983983.1"/>
    <property type="molecule type" value="Genomic_DNA"/>
</dbReference>
<proteinExistence type="predicted"/>
<keyword evidence="1" id="KW-0812">Transmembrane</keyword>
<gene>
    <name evidence="2" type="ORF">VJ786_03610</name>
</gene>
<dbReference type="RefSeq" id="WP_336557260.1">
    <property type="nucleotide sequence ID" value="NZ_JAYLLN010000005.1"/>
</dbReference>
<reference evidence="2 3" key="1">
    <citation type="submission" date="2024-01" db="EMBL/GenBank/DDBJ databases">
        <title>Sphingobacterium tenebrionis sp. nov., a novel endophyte isolated from tenebrio molitor intestines.</title>
        <authorList>
            <person name="Zhang C."/>
        </authorList>
    </citation>
    <scope>NUCLEOTIDE SEQUENCE [LARGE SCALE GENOMIC DNA]</scope>
    <source>
        <strain evidence="2 3">PU5-4</strain>
    </source>
</reference>
<dbReference type="Proteomes" id="UP001363035">
    <property type="component" value="Unassembled WGS sequence"/>
</dbReference>
<evidence type="ECO:0000256" key="1">
    <source>
        <dbReference type="SAM" id="Phobius"/>
    </source>
</evidence>
<feature type="transmembrane region" description="Helical" evidence="1">
    <location>
        <begin position="88"/>
        <end position="110"/>
    </location>
</feature>
<protein>
    <recommendedName>
        <fullName evidence="4">Anti-sigma factor</fullName>
    </recommendedName>
</protein>
<evidence type="ECO:0000313" key="3">
    <source>
        <dbReference type="Proteomes" id="UP001363035"/>
    </source>
</evidence>
<organism evidence="2 3">
    <name type="scientific">Sphingobacterium tenebrionis</name>
    <dbReference type="NCBI Taxonomy" id="3111775"/>
    <lineage>
        <taxon>Bacteria</taxon>
        <taxon>Pseudomonadati</taxon>
        <taxon>Bacteroidota</taxon>
        <taxon>Sphingobacteriia</taxon>
        <taxon>Sphingobacteriales</taxon>
        <taxon>Sphingobacteriaceae</taxon>
        <taxon>Sphingobacterium</taxon>
    </lineage>
</organism>
<evidence type="ECO:0000313" key="2">
    <source>
        <dbReference type="EMBL" id="MEI5983983.1"/>
    </source>
</evidence>
<keyword evidence="1" id="KW-0472">Membrane</keyword>
<name>A0ABU8I2W9_9SPHI</name>